<evidence type="ECO:0000259" key="2">
    <source>
        <dbReference type="SMART" id="SM01324"/>
    </source>
</evidence>
<dbReference type="Gene3D" id="2.30.30.40">
    <property type="entry name" value="SH3 Domains"/>
    <property type="match status" value="1"/>
</dbReference>
<comment type="caution">
    <text evidence="3">The sequence shown here is derived from an EMBL/GenBank/DDBJ whole genome shotgun (WGS) entry which is preliminary data.</text>
</comment>
<dbReference type="AlphaFoldDB" id="A0A395VDH5"/>
<dbReference type="Gene3D" id="1.20.58.1690">
    <property type="match status" value="1"/>
</dbReference>
<gene>
    <name evidence="3" type="ORF">DWX93_00565</name>
</gene>
<dbReference type="SUPFAM" id="SSF50044">
    <property type="entry name" value="SH3-domain"/>
    <property type="match status" value="1"/>
</dbReference>
<keyword evidence="1" id="KW-0732">Signal</keyword>
<proteinExistence type="predicted"/>
<dbReference type="InterPro" id="IPR025582">
    <property type="entry name" value="YARHG_dom"/>
</dbReference>
<reference evidence="3 4" key="1">
    <citation type="submission" date="2018-08" db="EMBL/GenBank/DDBJ databases">
        <title>A genome reference for cultivated species of the human gut microbiota.</title>
        <authorList>
            <person name="Zou Y."/>
            <person name="Xue W."/>
            <person name="Luo G."/>
        </authorList>
    </citation>
    <scope>NUCLEOTIDE SEQUENCE [LARGE SCALE GENOMIC DNA]</scope>
    <source>
        <strain evidence="3 4">AF22-12AC</strain>
    </source>
</reference>
<dbReference type="SMART" id="SM01324">
    <property type="entry name" value="YARHG"/>
    <property type="match status" value="1"/>
</dbReference>
<dbReference type="RefSeq" id="WP_118096127.1">
    <property type="nucleotide sequence ID" value="NZ_QRVL01000001.1"/>
</dbReference>
<feature type="chain" id="PRO_5017354595" evidence="1">
    <location>
        <begin position="23"/>
        <end position="472"/>
    </location>
</feature>
<dbReference type="InterPro" id="IPR036028">
    <property type="entry name" value="SH3-like_dom_sf"/>
</dbReference>
<name>A0A395VDH5_9FIRM</name>
<feature type="signal peptide" evidence="1">
    <location>
        <begin position="1"/>
        <end position="22"/>
    </location>
</feature>
<evidence type="ECO:0000313" key="3">
    <source>
        <dbReference type="EMBL" id="RGS41866.1"/>
    </source>
</evidence>
<organism evidence="3 4">
    <name type="scientific">Roseburia hominis</name>
    <dbReference type="NCBI Taxonomy" id="301301"/>
    <lineage>
        <taxon>Bacteria</taxon>
        <taxon>Bacillati</taxon>
        <taxon>Bacillota</taxon>
        <taxon>Clostridia</taxon>
        <taxon>Lachnospirales</taxon>
        <taxon>Lachnospiraceae</taxon>
        <taxon>Roseburia</taxon>
    </lineage>
</organism>
<accession>A0A395VDH5</accession>
<dbReference type="InterPro" id="IPR038434">
    <property type="entry name" value="YARHG_sf"/>
</dbReference>
<sequence>MKRRWVQGMLLAGMLILTGCGAKNSSPVENGKDYTWNDITVMLPEDWADRCTIKEDENGFTIYQTASYEKMEGLGYLCSFEKSDAWMNYGAGENLIAYTEDGTLYYLMQPTDVACDTEDQTIVEEYGSMMEEVTAIASSVKIGADDVHYDADQYVVPVGAILPVTEENLSDLSEQELYLAANEIYARHGKNFDDTYLQAHFDACSWYTPAGGATAGDAGLSEIEQANLKLIKAMQTAYEAEHIYPKSYSAGETAEIALLDNGVLNEVSYTVTGKGEQAVCTLTIDGTAYDLAEYIQMHAPVADAFYVTDLVENIGTPEEDDGLEIAVLDEGTDGIGATHFFKYDGDLYYLGEVGGFPFRDRNAGFSGFNGQGGVMDLIRYDKPADCILQGYAWYNSSEKKIEHADGGLYSYYEPCKLEHKGALTVYFSMDETSAEKTIAAGEDIYCIRSDGDGWMYVRAKDGTEGFLPVTQM</sequence>
<feature type="domain" description="YARHG" evidence="2">
    <location>
        <begin position="152"/>
        <end position="236"/>
    </location>
</feature>
<dbReference type="Proteomes" id="UP000266172">
    <property type="component" value="Unassembled WGS sequence"/>
</dbReference>
<dbReference type="EMBL" id="QRVL01000001">
    <property type="protein sequence ID" value="RGS41866.1"/>
    <property type="molecule type" value="Genomic_DNA"/>
</dbReference>
<protein>
    <submittedName>
        <fullName evidence="3">YARHG domain-containing protein</fullName>
    </submittedName>
</protein>
<dbReference type="PROSITE" id="PS51257">
    <property type="entry name" value="PROKAR_LIPOPROTEIN"/>
    <property type="match status" value="1"/>
</dbReference>
<evidence type="ECO:0000313" key="4">
    <source>
        <dbReference type="Proteomes" id="UP000266172"/>
    </source>
</evidence>
<evidence type="ECO:0000256" key="1">
    <source>
        <dbReference type="SAM" id="SignalP"/>
    </source>
</evidence>
<dbReference type="Pfam" id="PF13308">
    <property type="entry name" value="YARHG"/>
    <property type="match status" value="1"/>
</dbReference>